<evidence type="ECO:0000313" key="18">
    <source>
        <dbReference type="Proteomes" id="UP000261540"/>
    </source>
</evidence>
<name>A0A3B3QAQ0_9TELE</name>
<dbReference type="Proteomes" id="UP000261540">
    <property type="component" value="Unplaced"/>
</dbReference>
<keyword evidence="10" id="KW-0325">Glycoprotein</keyword>
<keyword evidence="4" id="KW-0479">Metal-binding</keyword>
<dbReference type="Gene3D" id="1.10.238.10">
    <property type="entry name" value="EF-hand"/>
    <property type="match status" value="1"/>
</dbReference>
<evidence type="ECO:0000259" key="16">
    <source>
        <dbReference type="PROSITE" id="PS50222"/>
    </source>
</evidence>
<evidence type="ECO:0000313" key="17">
    <source>
        <dbReference type="Ensembl" id="ENSPKIP00000002849.1"/>
    </source>
</evidence>
<keyword evidence="18" id="KW-1185">Reference proteome</keyword>
<evidence type="ECO:0000256" key="2">
    <source>
        <dbReference type="ARBA" id="ARBA00004240"/>
    </source>
</evidence>
<evidence type="ECO:0000256" key="3">
    <source>
        <dbReference type="ARBA" id="ARBA00013194"/>
    </source>
</evidence>
<protein>
    <recommendedName>
        <fullName evidence="3 13">peptidylprolyl isomerase</fullName>
        <ecNumber evidence="3 13">5.2.1.8</ecNumber>
    </recommendedName>
</protein>
<dbReference type="Gene3D" id="3.10.50.40">
    <property type="match status" value="3"/>
</dbReference>
<dbReference type="InterPro" id="IPR002048">
    <property type="entry name" value="EF_hand_dom"/>
</dbReference>
<accession>A0A3B3QAQ0</accession>
<evidence type="ECO:0000256" key="9">
    <source>
        <dbReference type="ARBA" id="ARBA00023110"/>
    </source>
</evidence>
<keyword evidence="6" id="KW-0677">Repeat</keyword>
<comment type="catalytic activity">
    <reaction evidence="1 13">
        <text>[protein]-peptidylproline (omega=180) = [protein]-peptidylproline (omega=0)</text>
        <dbReference type="Rhea" id="RHEA:16237"/>
        <dbReference type="Rhea" id="RHEA-COMP:10747"/>
        <dbReference type="Rhea" id="RHEA-COMP:10748"/>
        <dbReference type="ChEBI" id="CHEBI:83833"/>
        <dbReference type="ChEBI" id="CHEBI:83834"/>
        <dbReference type="EC" id="5.2.1.8"/>
    </reaction>
</comment>
<evidence type="ECO:0000256" key="12">
    <source>
        <dbReference type="ARBA" id="ARBA00055986"/>
    </source>
</evidence>
<dbReference type="GO" id="GO:0005509">
    <property type="term" value="F:calcium ion binding"/>
    <property type="evidence" value="ECO:0007669"/>
    <property type="project" value="InterPro"/>
</dbReference>
<feature type="domain" description="PPIase FKBP-type" evidence="15">
    <location>
        <begin position="269"/>
        <end position="356"/>
    </location>
</feature>
<evidence type="ECO:0000256" key="10">
    <source>
        <dbReference type="ARBA" id="ARBA00023180"/>
    </source>
</evidence>
<evidence type="ECO:0000256" key="6">
    <source>
        <dbReference type="ARBA" id="ARBA00022737"/>
    </source>
</evidence>
<comment type="function">
    <text evidence="12">PPIases accelerate the folding of proteins during protein synthesis.</text>
</comment>
<evidence type="ECO:0000256" key="8">
    <source>
        <dbReference type="ARBA" id="ARBA00022837"/>
    </source>
</evidence>
<feature type="domain" description="EF-hand" evidence="16">
    <location>
        <begin position="375"/>
        <end position="402"/>
    </location>
</feature>
<evidence type="ECO:0000256" key="11">
    <source>
        <dbReference type="ARBA" id="ARBA00023235"/>
    </source>
</evidence>
<organism evidence="17 18">
    <name type="scientific">Paramormyrops kingsleyae</name>
    <dbReference type="NCBI Taxonomy" id="1676925"/>
    <lineage>
        <taxon>Eukaryota</taxon>
        <taxon>Metazoa</taxon>
        <taxon>Chordata</taxon>
        <taxon>Craniata</taxon>
        <taxon>Vertebrata</taxon>
        <taxon>Euteleostomi</taxon>
        <taxon>Actinopterygii</taxon>
        <taxon>Neopterygii</taxon>
        <taxon>Teleostei</taxon>
        <taxon>Osteoglossocephala</taxon>
        <taxon>Osteoglossomorpha</taxon>
        <taxon>Osteoglossiformes</taxon>
        <taxon>Mormyridae</taxon>
        <taxon>Paramormyrops</taxon>
    </lineage>
</organism>
<dbReference type="SUPFAM" id="SSF47473">
    <property type="entry name" value="EF-hand"/>
    <property type="match status" value="1"/>
</dbReference>
<dbReference type="InterPro" id="IPR051989">
    <property type="entry name" value="FKBP-like_isomerase"/>
</dbReference>
<evidence type="ECO:0000256" key="13">
    <source>
        <dbReference type="PROSITE-ProRule" id="PRU00277"/>
    </source>
</evidence>
<dbReference type="PANTHER" id="PTHR46046">
    <property type="entry name" value="PEPTIDYLPROLYL ISOMERASE"/>
    <property type="match status" value="1"/>
</dbReference>
<feature type="signal peptide" evidence="14">
    <location>
        <begin position="1"/>
        <end position="19"/>
    </location>
</feature>
<dbReference type="PROSITE" id="PS50222">
    <property type="entry name" value="EF_HAND_2"/>
    <property type="match status" value="1"/>
</dbReference>
<evidence type="ECO:0000256" key="14">
    <source>
        <dbReference type="SAM" id="SignalP"/>
    </source>
</evidence>
<dbReference type="Pfam" id="PF00254">
    <property type="entry name" value="FKBP_C"/>
    <property type="match status" value="3"/>
</dbReference>
<dbReference type="EC" id="5.2.1.8" evidence="3 13"/>
<evidence type="ECO:0000256" key="5">
    <source>
        <dbReference type="ARBA" id="ARBA00022729"/>
    </source>
</evidence>
<reference evidence="17" key="1">
    <citation type="submission" date="2025-08" db="UniProtKB">
        <authorList>
            <consortium name="Ensembl"/>
        </authorList>
    </citation>
    <scope>IDENTIFICATION</scope>
</reference>
<sequence length="453" mass="50760">MEAQFAVVFLCAAAVHVGCIPSPVEDVVIERYYIPRTCAREVETEDFVRYHYNGTFPDGKKFDSSYDRGPPLTAQVGLGRLITGIDRGILGMCVNERRRVTIPPHLAYGSLGAGRVIPPDATLVFDLILLDLWNLQDEVEMRILRKPKSCRRAAQASDFIRYHYNGTLLDGSSFDSSYQRNSTYNIYIGMGYVIRGMDKALQGVCMGEWRRITLPPHLAYGENGSVDLIPGSAVLIFHIHIVDFHNPNDPVDIKVTYKPDVCNVTSTANDLIQYNYNCSLLDGTLVYSSHHYERPQETLLGANRVIAGLDEGLRGMCVGERRMVIVPPHLAHGDHEAHGIPASAVLHFELELIGLQKGVPEGYLFYWLEDPPEPLFQAMDLNKDKEIPLEEFSEFIKMQAANGKGRLCPGQDPGTIIKDMFDNQDRNRDGKIVVEELELTEEVDNGKVQHGEL</sequence>
<keyword evidence="5 14" id="KW-0732">Signal</keyword>
<dbReference type="AlphaFoldDB" id="A0A3B3QAQ0"/>
<reference evidence="17" key="2">
    <citation type="submission" date="2025-09" db="UniProtKB">
        <authorList>
            <consortium name="Ensembl"/>
        </authorList>
    </citation>
    <scope>IDENTIFICATION</scope>
</reference>
<feature type="domain" description="PPIase FKBP-type" evidence="15">
    <location>
        <begin position="157"/>
        <end position="245"/>
    </location>
</feature>
<evidence type="ECO:0000256" key="1">
    <source>
        <dbReference type="ARBA" id="ARBA00000971"/>
    </source>
</evidence>
<comment type="subcellular location">
    <subcellularLocation>
        <location evidence="2">Endoplasmic reticulum</location>
    </subcellularLocation>
</comment>
<dbReference type="InterPro" id="IPR046357">
    <property type="entry name" value="PPIase_dom_sf"/>
</dbReference>
<keyword evidence="9 13" id="KW-0697">Rotamase</keyword>
<evidence type="ECO:0000259" key="15">
    <source>
        <dbReference type="PROSITE" id="PS50059"/>
    </source>
</evidence>
<dbReference type="InterPro" id="IPR001179">
    <property type="entry name" value="PPIase_FKBP_dom"/>
</dbReference>
<dbReference type="Ensembl" id="ENSPKIT00000026802.1">
    <property type="protein sequence ID" value="ENSPKIP00000002849.1"/>
    <property type="gene ID" value="ENSPKIG00000020563.1"/>
</dbReference>
<feature type="chain" id="PRO_5017280682" description="peptidylprolyl isomerase" evidence="14">
    <location>
        <begin position="20"/>
        <end position="453"/>
    </location>
</feature>
<keyword evidence="11 13" id="KW-0413">Isomerase</keyword>
<dbReference type="SUPFAM" id="SSF54534">
    <property type="entry name" value="FKBP-like"/>
    <property type="match status" value="3"/>
</dbReference>
<evidence type="ECO:0000256" key="4">
    <source>
        <dbReference type="ARBA" id="ARBA00022723"/>
    </source>
</evidence>
<dbReference type="PANTHER" id="PTHR46046:SF3">
    <property type="entry name" value="PEPTIDYL-PROLYL CIS-TRANS ISOMERASE FKBP10"/>
    <property type="match status" value="1"/>
</dbReference>
<dbReference type="GeneTree" id="ENSGT00940000156331"/>
<keyword evidence="7" id="KW-0256">Endoplasmic reticulum</keyword>
<dbReference type="GO" id="GO:0003755">
    <property type="term" value="F:peptidyl-prolyl cis-trans isomerase activity"/>
    <property type="evidence" value="ECO:0007669"/>
    <property type="project" value="UniProtKB-KW"/>
</dbReference>
<feature type="domain" description="PPIase FKBP-type" evidence="15">
    <location>
        <begin position="45"/>
        <end position="133"/>
    </location>
</feature>
<proteinExistence type="predicted"/>
<keyword evidence="8" id="KW-0106">Calcium</keyword>
<dbReference type="FunFam" id="3.10.50.40:FF:000002">
    <property type="entry name" value="Peptidylprolyl isomerase"/>
    <property type="match status" value="2"/>
</dbReference>
<dbReference type="GO" id="GO:0005783">
    <property type="term" value="C:endoplasmic reticulum"/>
    <property type="evidence" value="ECO:0007669"/>
    <property type="project" value="UniProtKB-SubCell"/>
</dbReference>
<evidence type="ECO:0000256" key="7">
    <source>
        <dbReference type="ARBA" id="ARBA00022824"/>
    </source>
</evidence>
<dbReference type="InterPro" id="IPR011992">
    <property type="entry name" value="EF-hand-dom_pair"/>
</dbReference>
<dbReference type="PROSITE" id="PS50059">
    <property type="entry name" value="FKBP_PPIASE"/>
    <property type="match status" value="3"/>
</dbReference>